<evidence type="ECO:0000313" key="5">
    <source>
        <dbReference type="Proteomes" id="UP000216605"/>
    </source>
</evidence>
<gene>
    <name evidence="4" type="ORF">CHU92_09625</name>
</gene>
<keyword evidence="1 2" id="KW-0732">Signal</keyword>
<organism evidence="4 5">
    <name type="scientific">Flavobacterium cyanobacteriorum</name>
    <dbReference type="NCBI Taxonomy" id="2022802"/>
    <lineage>
        <taxon>Bacteria</taxon>
        <taxon>Pseudomonadati</taxon>
        <taxon>Bacteroidota</taxon>
        <taxon>Flavobacteriia</taxon>
        <taxon>Flavobacteriales</taxon>
        <taxon>Flavobacteriaceae</taxon>
        <taxon>Flavobacterium</taxon>
    </lineage>
</organism>
<feature type="domain" description="PorZ N-terminal beta-propeller" evidence="3">
    <location>
        <begin position="43"/>
        <end position="204"/>
    </location>
</feature>
<sequence>MKRILFLLLLLAPFAGISQNNRLWKSYYSYTNIVDLSQSANKVFAAGENAVFFKNLSTAEIKTITSVDGLKTETVTAIHHSTAFNKTLVGNDNGLLLVINSDNSVASRIDIVQEATVQSNRKRINHIYEHEGKAYISCDFGIAVFNIATLEFGDTFYLGPNGAEVPVRQATVHNGYIYAACGDNAGIRRGLVASPNLNDYNQWEMYNFGSWFFITTHNNTLIGGDSNTIFKFSGPNIFSVVHSFSFATPLLDLRSVNGSLMATVINNVRVYNEQLQLQASINIIPGETSPTNFSCATILNDQLFIGTQNKGVFATFINNLSIISNITPNGPLRSNIFSLEKSANALWAVFGGYSSFYEPNEAEYGISKLTAEGWTSIPYEDIEEKNEGNQVASLSDIVVNPNNENEVYIGSFHNGLVKITGDQVEEVFTPLNTNSNGNEGLQSLFTSQFPNYRSVRVNGMTYDRQGNLWMLNTRIPKPLKVLRTNGSWVSYSFEGIIANTFEGEYGKMVIDKNGTKWIPSLNDGLIAFNEGQNDKFIVMKNDSNLPSTYVRCVAIDNRNQLWIGTQKGLRVLRGVDRFLTENELTTNAIIILEDGLAQELMFEQFITDIKVDGANNKWIGTATAGAFLVSPDGQQTLFHFTKLNSPLPSNNINDIEIDPVTGEVFFATDRGMVSYQGTSTKAEENLNNVYVFPNPVRPGFEGDVNISGLIDKANIKITDIEGNLVFETTSEGGTVLWNTTAFGRYKVASGVYMIFIASEDGSETKVKKVMIVR</sequence>
<dbReference type="EMBL" id="NOXV01000268">
    <property type="protein sequence ID" value="OYQ36643.1"/>
    <property type="molecule type" value="Genomic_DNA"/>
</dbReference>
<protein>
    <recommendedName>
        <fullName evidence="3">PorZ N-terminal beta-propeller domain-containing protein</fullName>
    </recommendedName>
</protein>
<dbReference type="Pfam" id="PF07494">
    <property type="entry name" value="Reg_prop"/>
    <property type="match status" value="1"/>
</dbReference>
<dbReference type="OrthoDB" id="9807410at2"/>
<dbReference type="Proteomes" id="UP000216605">
    <property type="component" value="Unassembled WGS sequence"/>
</dbReference>
<reference evidence="4 5" key="1">
    <citation type="submission" date="2017-07" db="EMBL/GenBank/DDBJ databases">
        <title>Flavobacterium cyanobacteriorum sp. nov., isolated from cyanobacterial aggregates in a eutrophic lake.</title>
        <authorList>
            <person name="Cai H."/>
        </authorList>
    </citation>
    <scope>NUCLEOTIDE SEQUENCE [LARGE SCALE GENOMIC DNA]</scope>
    <source>
        <strain evidence="4 5">TH021</strain>
    </source>
</reference>
<accession>A0A255Z539</accession>
<dbReference type="NCBIfam" id="TIGR04183">
    <property type="entry name" value="Por_Secre_tail"/>
    <property type="match status" value="1"/>
</dbReference>
<feature type="signal peptide" evidence="2">
    <location>
        <begin position="1"/>
        <end position="17"/>
    </location>
</feature>
<comment type="caution">
    <text evidence="4">The sequence shown here is derived from an EMBL/GenBank/DDBJ whole genome shotgun (WGS) entry which is preliminary data.</text>
</comment>
<dbReference type="InterPro" id="IPR015943">
    <property type="entry name" value="WD40/YVTN_repeat-like_dom_sf"/>
</dbReference>
<dbReference type="InterPro" id="IPR011110">
    <property type="entry name" value="Reg_prop"/>
</dbReference>
<evidence type="ECO:0000259" key="3">
    <source>
        <dbReference type="Pfam" id="PF21544"/>
    </source>
</evidence>
<keyword evidence="5" id="KW-1185">Reference proteome</keyword>
<dbReference type="AlphaFoldDB" id="A0A255Z539"/>
<proteinExistence type="predicted"/>
<feature type="chain" id="PRO_5013010663" description="PorZ N-terminal beta-propeller domain-containing protein" evidence="2">
    <location>
        <begin position="18"/>
        <end position="773"/>
    </location>
</feature>
<dbReference type="InterPro" id="IPR026444">
    <property type="entry name" value="Secre_tail"/>
</dbReference>
<evidence type="ECO:0000313" key="4">
    <source>
        <dbReference type="EMBL" id="OYQ36643.1"/>
    </source>
</evidence>
<dbReference type="Gene3D" id="2.130.10.10">
    <property type="entry name" value="YVTN repeat-like/Quinoprotein amine dehydrogenase"/>
    <property type="match status" value="2"/>
</dbReference>
<dbReference type="SUPFAM" id="SSF101898">
    <property type="entry name" value="NHL repeat"/>
    <property type="match status" value="1"/>
</dbReference>
<dbReference type="InterPro" id="IPR048954">
    <property type="entry name" value="PorZ_N"/>
</dbReference>
<evidence type="ECO:0000256" key="2">
    <source>
        <dbReference type="SAM" id="SignalP"/>
    </source>
</evidence>
<evidence type="ECO:0000256" key="1">
    <source>
        <dbReference type="ARBA" id="ARBA00022729"/>
    </source>
</evidence>
<dbReference type="RefSeq" id="WP_094415000.1">
    <property type="nucleotide sequence ID" value="NZ_NOXV01000268.1"/>
</dbReference>
<dbReference type="Pfam" id="PF21544">
    <property type="entry name" value="PorZ_N_b_propeller"/>
    <property type="match status" value="1"/>
</dbReference>
<name>A0A255Z539_9FLAO</name>